<name>A0ABX5RQ14_9BURK</name>
<proteinExistence type="predicted"/>
<reference evidence="1 2" key="1">
    <citation type="submission" date="2019-02" db="EMBL/GenBank/DDBJ databases">
        <title>Draft Genome Sequences of Six Type Strains of the Genus Massilia.</title>
        <authorList>
            <person name="Miess H."/>
            <person name="Frediansyhah A."/>
            <person name="Gross H."/>
        </authorList>
    </citation>
    <scope>NUCLEOTIDE SEQUENCE [LARGE SCALE GENOMIC DNA]</scope>
    <source>
        <strain evidence="1 2">DSM 17472</strain>
    </source>
</reference>
<dbReference type="EMBL" id="CP036401">
    <property type="protein sequence ID" value="QBI00019.1"/>
    <property type="molecule type" value="Genomic_DNA"/>
</dbReference>
<evidence type="ECO:0000313" key="2">
    <source>
        <dbReference type="Proteomes" id="UP000292307"/>
    </source>
</evidence>
<accession>A0ABX5RQ14</accession>
<dbReference type="Proteomes" id="UP000292307">
    <property type="component" value="Chromosome"/>
</dbReference>
<evidence type="ECO:0008006" key="3">
    <source>
        <dbReference type="Google" id="ProtNLM"/>
    </source>
</evidence>
<protein>
    <recommendedName>
        <fullName evidence="3">WGR domain-containing protein</fullName>
    </recommendedName>
</protein>
<sequence length="82" mass="9049">MPMQSYRGHVIDVHCQSLGERITYLSSITVGATGELRHEGSAPASRFGSANEAHDSAFADARSWIERFPLRWPFQACKGAAR</sequence>
<organism evidence="1 2">
    <name type="scientific">Pseudoduganella albidiflava</name>
    <dbReference type="NCBI Taxonomy" id="321983"/>
    <lineage>
        <taxon>Bacteria</taxon>
        <taxon>Pseudomonadati</taxon>
        <taxon>Pseudomonadota</taxon>
        <taxon>Betaproteobacteria</taxon>
        <taxon>Burkholderiales</taxon>
        <taxon>Oxalobacteraceae</taxon>
        <taxon>Telluria group</taxon>
        <taxon>Pseudoduganella</taxon>
    </lineage>
</organism>
<evidence type="ECO:0000313" key="1">
    <source>
        <dbReference type="EMBL" id="QBI00019.1"/>
    </source>
</evidence>
<dbReference type="RefSeq" id="WP_131144166.1">
    <property type="nucleotide sequence ID" value="NZ_BMWV01000010.1"/>
</dbReference>
<keyword evidence="2" id="KW-1185">Reference proteome</keyword>
<gene>
    <name evidence="1" type="ORF">EYF70_03525</name>
</gene>